<name>A0A7C4M238_UNCC3</name>
<dbReference type="AlphaFoldDB" id="A0A7C4M238"/>
<evidence type="ECO:0008006" key="2">
    <source>
        <dbReference type="Google" id="ProtNLM"/>
    </source>
</evidence>
<protein>
    <recommendedName>
        <fullName evidence="2">Outer membrane protein assembly factor BamE</fullName>
    </recommendedName>
</protein>
<gene>
    <name evidence="1" type="ORF">ENT43_00960</name>
</gene>
<accession>A0A7C4M238</accession>
<reference evidence="1" key="1">
    <citation type="journal article" date="2020" name="mSystems">
        <title>Genome- and Community-Level Interaction Insights into Carbon Utilization and Element Cycling Functions of Hydrothermarchaeota in Hydrothermal Sediment.</title>
        <authorList>
            <person name="Zhou Z."/>
            <person name="Liu Y."/>
            <person name="Xu W."/>
            <person name="Pan J."/>
            <person name="Luo Z.H."/>
            <person name="Li M."/>
        </authorList>
    </citation>
    <scope>NUCLEOTIDE SEQUENCE [LARGE SCALE GENOMIC DNA]</scope>
    <source>
        <strain evidence="1">SpSt-579</strain>
    </source>
</reference>
<sequence>MKKIFFWILFFILFPVSITYSKGKNYDVTSKSIGNIKLGMTQKQVSDFLGKPTKSENYKCGSGIVELINNYKNGFLVVFVKKKDTWIAQTISVSSGKYHYKDIKIRDASKKSTKYGFEEEGCTGDFVKYSEKYSIYLLLNEKQNIQGFTVVDNSYFCDDC</sequence>
<proteinExistence type="predicted"/>
<dbReference type="EMBL" id="DSYQ01000003">
    <property type="protein sequence ID" value="HGT70814.1"/>
    <property type="molecule type" value="Genomic_DNA"/>
</dbReference>
<comment type="caution">
    <text evidence="1">The sequence shown here is derived from an EMBL/GenBank/DDBJ whole genome shotgun (WGS) entry which is preliminary data.</text>
</comment>
<organism evidence="1">
    <name type="scientific">candidate division CPR3 bacterium</name>
    <dbReference type="NCBI Taxonomy" id="2268181"/>
    <lineage>
        <taxon>Bacteria</taxon>
        <taxon>Bacteria division CPR3</taxon>
    </lineage>
</organism>
<evidence type="ECO:0000313" key="1">
    <source>
        <dbReference type="EMBL" id="HGT70814.1"/>
    </source>
</evidence>